<dbReference type="AlphaFoldDB" id="X1PHU1"/>
<gene>
    <name evidence="1" type="ORF">S06H3_38688</name>
</gene>
<dbReference type="InterPro" id="IPR014867">
    <property type="entry name" value="Spore_coat_CotH_CotH2/3/7"/>
</dbReference>
<comment type="caution">
    <text evidence="1">The sequence shown here is derived from an EMBL/GenBank/DDBJ whole genome shotgun (WGS) entry which is preliminary data.</text>
</comment>
<evidence type="ECO:0000313" key="1">
    <source>
        <dbReference type="EMBL" id="GAI38600.1"/>
    </source>
</evidence>
<feature type="non-terminal residue" evidence="1">
    <location>
        <position position="268"/>
    </location>
</feature>
<dbReference type="InterPro" id="IPR026876">
    <property type="entry name" value="Fn3_assoc_repeat"/>
</dbReference>
<dbReference type="Pfam" id="PF08757">
    <property type="entry name" value="CotH"/>
    <property type="match status" value="1"/>
</dbReference>
<dbReference type="EMBL" id="BARV01023598">
    <property type="protein sequence ID" value="GAI38600.1"/>
    <property type="molecule type" value="Genomic_DNA"/>
</dbReference>
<reference evidence="1" key="1">
    <citation type="journal article" date="2014" name="Front. Microbiol.">
        <title>High frequency of phylogenetically diverse reductive dehalogenase-homologous genes in deep subseafloor sedimentary metagenomes.</title>
        <authorList>
            <person name="Kawai M."/>
            <person name="Futagami T."/>
            <person name="Toyoda A."/>
            <person name="Takaki Y."/>
            <person name="Nishi S."/>
            <person name="Hori S."/>
            <person name="Arai W."/>
            <person name="Tsubouchi T."/>
            <person name="Morono Y."/>
            <person name="Uchiyama I."/>
            <person name="Ito T."/>
            <person name="Fujiyama A."/>
            <person name="Inagaki F."/>
            <person name="Takami H."/>
        </authorList>
    </citation>
    <scope>NUCLEOTIDE SEQUENCE</scope>
    <source>
        <strain evidence="1">Expedition CK06-06</strain>
    </source>
</reference>
<dbReference type="Pfam" id="PF13287">
    <property type="entry name" value="Fn3_assoc"/>
    <property type="match status" value="1"/>
</dbReference>
<accession>X1PHU1</accession>
<name>X1PHU1_9ZZZZ</name>
<sequence length="268" mass="29990">DNYIDYMLLNFYGGNDHDWFPSHNWVAGRKREAGGKFMFFMWDNDFLMRRLNASTIDNGGPGGMFGALRQHLEFRMRLADRAQKHFFNDGMLTPARVQADFTELTNRIERTVIPECARWSLEGSEGSGYFFTPDQLHTYVDWIKTTWANSRTDTVLQQMREAGIFPSVVAPSFNQHGGSVSLPFNLVITAPADTIYYTLDGSDPRQIGGAVAGTLYSGPIPLTKSVIAKARARSGSTWSALNEATFGIGPIADDLRITEVMYHPTDPT</sequence>
<organism evidence="1">
    <name type="scientific">marine sediment metagenome</name>
    <dbReference type="NCBI Taxonomy" id="412755"/>
    <lineage>
        <taxon>unclassified sequences</taxon>
        <taxon>metagenomes</taxon>
        <taxon>ecological metagenomes</taxon>
    </lineage>
</organism>
<feature type="non-terminal residue" evidence="1">
    <location>
        <position position="1"/>
    </location>
</feature>
<protein>
    <submittedName>
        <fullName evidence="1">Uncharacterized protein</fullName>
    </submittedName>
</protein>
<proteinExistence type="predicted"/>